<dbReference type="AlphaFoldDB" id="A0A8S1HMV8"/>
<sequence>MRMILRAAAALLLVATVRASHVFQGNCAEHVLCEQLCMTLSEQAYECACWSEHKLQEDGFSCRANTNVPYSVEKSTKTTSIRTDSEEDDDVEEQVIRLTTPSLPKGKLSALSFKGSNYAEFPIGEDAYLETNITIQFRLDEKRDGILLFAGQIVGDDFLALSIDGPNIVFRHDCGEGTIEDMYHGSFVVGEWHEVTVWRKNCESTRLKIDDGHPLVDFAAEFNNYKGITMDEGVFIGGAPRNIEFLQEKAGTADGIRGCVRKLVINDHVLLDVVEGVNKAVNKEHLESCGRKVTTTPEPYEIYKHKKPPPRVVFAYDLTQPGIPQLTEEQIAELGKQKHLREASSSTTTSTTTAPSTTTTTTTTTPAPPETTAPSWRIGHFHGDSRVVVRAPDDILSYLELQIQFKPERPEGVLFFWSRSEKYLVVKLENSLLKTYVSLGADQVILTSDNVLSLYHWHKVEVWRSGRGILMKVNKQSWVEGQLDGENDDEDGESHLVVGGAAGRISQFSLQEGFYGCLKKVRLNGRTVQLSGTTSHNVTECVSDPCASFGCPQTCASLGNEAVCQCAWPTSGDRCQHSEKGEVDAMTFSGTSYLELTSDKVMNHITGDRLRLNMEFKLANFSTPLDQVLFSGGDTTKVSDGDYLQLVVDSSHFVRFSMNLGSGAVVLTHPSKVIVDRWTTVSVLRRGLHVTLSVNGEDPITVALPEGAEQLNVYHAVVVGGQPPPASQPTSYPTSTGFRGCILSLKLGDDVISKPTQAQRAVNIANCLV</sequence>
<dbReference type="Proteomes" id="UP000835052">
    <property type="component" value="Unassembled WGS sequence"/>
</dbReference>
<gene>
    <name evidence="6" type="ORF">CAUJ_LOCUS13128</name>
</gene>
<protein>
    <recommendedName>
        <fullName evidence="5">Laminin G domain-containing protein</fullName>
    </recommendedName>
</protein>
<dbReference type="InterPro" id="IPR001791">
    <property type="entry name" value="Laminin_G"/>
</dbReference>
<comment type="caution">
    <text evidence="6">The sequence shown here is derived from an EMBL/GenBank/DDBJ whole genome shotgun (WGS) entry which is preliminary data.</text>
</comment>
<feature type="compositionally biased region" description="Low complexity" evidence="3">
    <location>
        <begin position="343"/>
        <end position="365"/>
    </location>
</feature>
<feature type="domain" description="Laminin G" evidence="5">
    <location>
        <begin position="376"/>
        <end position="546"/>
    </location>
</feature>
<dbReference type="PANTHER" id="PTHR15036">
    <property type="entry name" value="PIKACHURIN-LIKE PROTEIN"/>
    <property type="match status" value="1"/>
</dbReference>
<dbReference type="InterPro" id="IPR050372">
    <property type="entry name" value="Neurexin-related_CASP"/>
</dbReference>
<feature type="domain" description="Laminin G" evidence="5">
    <location>
        <begin position="108"/>
        <end position="289"/>
    </location>
</feature>
<feature type="region of interest" description="Disordered" evidence="3">
    <location>
        <begin position="335"/>
        <end position="376"/>
    </location>
</feature>
<dbReference type="SUPFAM" id="SSF49899">
    <property type="entry name" value="Concanavalin A-like lectins/glucanases"/>
    <property type="match status" value="3"/>
</dbReference>
<dbReference type="EMBL" id="CAJGYM010000088">
    <property type="protein sequence ID" value="CAD6197219.1"/>
    <property type="molecule type" value="Genomic_DNA"/>
</dbReference>
<keyword evidence="7" id="KW-1185">Reference proteome</keyword>
<evidence type="ECO:0000313" key="7">
    <source>
        <dbReference type="Proteomes" id="UP000835052"/>
    </source>
</evidence>
<reference evidence="6" key="1">
    <citation type="submission" date="2020-10" db="EMBL/GenBank/DDBJ databases">
        <authorList>
            <person name="Kikuchi T."/>
        </authorList>
    </citation>
    <scope>NUCLEOTIDE SEQUENCE</scope>
    <source>
        <strain evidence="6">NKZ352</strain>
    </source>
</reference>
<evidence type="ECO:0000256" key="1">
    <source>
        <dbReference type="ARBA" id="ARBA00023157"/>
    </source>
</evidence>
<evidence type="ECO:0000256" key="2">
    <source>
        <dbReference type="PROSITE-ProRule" id="PRU00122"/>
    </source>
</evidence>
<dbReference type="PROSITE" id="PS00022">
    <property type="entry name" value="EGF_1"/>
    <property type="match status" value="1"/>
</dbReference>
<dbReference type="SMART" id="SM00282">
    <property type="entry name" value="LamG"/>
    <property type="match status" value="3"/>
</dbReference>
<dbReference type="Pfam" id="PF02210">
    <property type="entry name" value="Laminin_G_2"/>
    <property type="match status" value="3"/>
</dbReference>
<dbReference type="InterPro" id="IPR013320">
    <property type="entry name" value="ConA-like_dom_sf"/>
</dbReference>
<evidence type="ECO:0000256" key="4">
    <source>
        <dbReference type="SAM" id="SignalP"/>
    </source>
</evidence>
<dbReference type="CDD" id="cd00110">
    <property type="entry name" value="LamG"/>
    <property type="match status" value="3"/>
</dbReference>
<evidence type="ECO:0000256" key="3">
    <source>
        <dbReference type="SAM" id="MobiDB-lite"/>
    </source>
</evidence>
<feature type="chain" id="PRO_5035769586" description="Laminin G domain-containing protein" evidence="4">
    <location>
        <begin position="20"/>
        <end position="769"/>
    </location>
</feature>
<organism evidence="6 7">
    <name type="scientific">Caenorhabditis auriculariae</name>
    <dbReference type="NCBI Taxonomy" id="2777116"/>
    <lineage>
        <taxon>Eukaryota</taxon>
        <taxon>Metazoa</taxon>
        <taxon>Ecdysozoa</taxon>
        <taxon>Nematoda</taxon>
        <taxon>Chromadorea</taxon>
        <taxon>Rhabditida</taxon>
        <taxon>Rhabditina</taxon>
        <taxon>Rhabditomorpha</taxon>
        <taxon>Rhabditoidea</taxon>
        <taxon>Rhabditidae</taxon>
        <taxon>Peloderinae</taxon>
        <taxon>Caenorhabditis</taxon>
    </lineage>
</organism>
<evidence type="ECO:0000259" key="5">
    <source>
        <dbReference type="PROSITE" id="PS50025"/>
    </source>
</evidence>
<keyword evidence="1" id="KW-1015">Disulfide bond</keyword>
<dbReference type="GO" id="GO:0016020">
    <property type="term" value="C:membrane"/>
    <property type="evidence" value="ECO:0007669"/>
    <property type="project" value="UniProtKB-SubCell"/>
</dbReference>
<dbReference type="OrthoDB" id="10014052at2759"/>
<dbReference type="PROSITE" id="PS50025">
    <property type="entry name" value="LAM_G_DOMAIN"/>
    <property type="match status" value="3"/>
</dbReference>
<dbReference type="PANTHER" id="PTHR15036:SF85">
    <property type="entry name" value="SP2353, ISOFORM A"/>
    <property type="match status" value="1"/>
</dbReference>
<proteinExistence type="predicted"/>
<keyword evidence="4" id="KW-0732">Signal</keyword>
<name>A0A8S1HMV8_9PELO</name>
<feature type="domain" description="Laminin G" evidence="5">
    <location>
        <begin position="583"/>
        <end position="767"/>
    </location>
</feature>
<comment type="caution">
    <text evidence="2">Lacks conserved residue(s) required for the propagation of feature annotation.</text>
</comment>
<evidence type="ECO:0000313" key="6">
    <source>
        <dbReference type="EMBL" id="CAD6197219.1"/>
    </source>
</evidence>
<accession>A0A8S1HMV8</accession>
<dbReference type="Gene3D" id="2.10.25.10">
    <property type="entry name" value="Laminin"/>
    <property type="match status" value="1"/>
</dbReference>
<dbReference type="Gene3D" id="2.60.120.200">
    <property type="match status" value="3"/>
</dbReference>
<feature type="signal peptide" evidence="4">
    <location>
        <begin position="1"/>
        <end position="19"/>
    </location>
</feature>
<dbReference type="InterPro" id="IPR000742">
    <property type="entry name" value="EGF"/>
</dbReference>